<feature type="signal peptide" evidence="1">
    <location>
        <begin position="1"/>
        <end position="28"/>
    </location>
</feature>
<dbReference type="AlphaFoldDB" id="E8LWZ9"/>
<keyword evidence="1" id="KW-0732">Signal</keyword>
<protein>
    <submittedName>
        <fullName evidence="2">Uncharacterized protein</fullName>
    </submittedName>
</protein>
<accession>E8LWZ9</accession>
<dbReference type="EMBL" id="AEVS01000077">
    <property type="protein sequence ID" value="EGA64900.1"/>
    <property type="molecule type" value="Genomic_DNA"/>
</dbReference>
<dbReference type="STRING" id="945543.VIBR0546_17758"/>
<comment type="caution">
    <text evidence="2">The sequence shown here is derived from an EMBL/GenBank/DDBJ whole genome shotgun (WGS) entry which is preliminary data.</text>
</comment>
<dbReference type="eggNOG" id="COG0834">
    <property type="taxonomic scope" value="Bacteria"/>
</dbReference>
<dbReference type="Proteomes" id="UP000004371">
    <property type="component" value="Unassembled WGS sequence"/>
</dbReference>
<evidence type="ECO:0000313" key="3">
    <source>
        <dbReference type="Proteomes" id="UP000004371"/>
    </source>
</evidence>
<keyword evidence="3" id="KW-1185">Reference proteome</keyword>
<dbReference type="Gene3D" id="3.40.190.10">
    <property type="entry name" value="Periplasmic binding protein-like II"/>
    <property type="match status" value="2"/>
</dbReference>
<reference evidence="2 3" key="1">
    <citation type="journal article" date="2012" name="Int. J. Syst. Evol. Microbiol.">
        <title>Vibrio caribbeanicus sp. nov., isolated from the marine sponge Scleritoderma cyanea.</title>
        <authorList>
            <person name="Hoffmann M."/>
            <person name="Monday S.R."/>
            <person name="Allard M.W."/>
            <person name="Strain E.A."/>
            <person name="Whittaker P."/>
            <person name="Naum M."/>
            <person name="McCarthy P.J."/>
            <person name="Lopez J.V."/>
            <person name="Fischer M."/>
            <person name="Brown E.W."/>
        </authorList>
    </citation>
    <scope>NUCLEOTIDE SEQUENCE [LARGE SCALE GENOMIC DNA]</scope>
    <source>
        <strain evidence="2 3">LMG 20546</strain>
    </source>
</reference>
<evidence type="ECO:0000256" key="1">
    <source>
        <dbReference type="SAM" id="SignalP"/>
    </source>
</evidence>
<evidence type="ECO:0000313" key="2">
    <source>
        <dbReference type="EMBL" id="EGA64900.1"/>
    </source>
</evidence>
<dbReference type="SUPFAM" id="SSF53850">
    <property type="entry name" value="Periplasmic binding protein-like II"/>
    <property type="match status" value="1"/>
</dbReference>
<sequence>MLRSVVQKKLCIYLSMLLGVFLACPTVASNTFTMAFNHDPAHNPQYAFYQKVYQEAFATLGFEFQYELHPSKRATQMANHGKVDGEPQRVFGYANQNPNQIRVDEPIFENRTLAFSIDPTLEISGLESLIDSDLRVDYLRGSAWSKKNLAAVVDPGNLQIVDESDQGFQKLIKLRSDVFIVLEVIGLKTMQSHYDYTLAGVQVVGQVGSNLSYPYLHKRHAELVPKLEQVLRNMKQSGRYDEILFATMPYLKTR</sequence>
<name>E8LWZ9_9VIBR</name>
<gene>
    <name evidence="2" type="ORF">VIBR0546_17758</name>
</gene>
<feature type="chain" id="PRO_5003227466" evidence="1">
    <location>
        <begin position="29"/>
        <end position="254"/>
    </location>
</feature>
<organism evidence="2 3">
    <name type="scientific">Vibrio brasiliensis LMG 20546</name>
    <dbReference type="NCBI Taxonomy" id="945543"/>
    <lineage>
        <taxon>Bacteria</taxon>
        <taxon>Pseudomonadati</taxon>
        <taxon>Pseudomonadota</taxon>
        <taxon>Gammaproteobacteria</taxon>
        <taxon>Vibrionales</taxon>
        <taxon>Vibrionaceae</taxon>
        <taxon>Vibrio</taxon>
        <taxon>Vibrio oreintalis group</taxon>
    </lineage>
</organism>
<dbReference type="PROSITE" id="PS51257">
    <property type="entry name" value="PROKAR_LIPOPROTEIN"/>
    <property type="match status" value="1"/>
</dbReference>
<proteinExistence type="predicted"/>